<dbReference type="OrthoDB" id="2440770at2759"/>
<evidence type="ECO:0000313" key="1">
    <source>
        <dbReference type="EMBL" id="CAG8664894.1"/>
    </source>
</evidence>
<accession>A0A9N9HA54</accession>
<reference evidence="1" key="1">
    <citation type="submission" date="2021-06" db="EMBL/GenBank/DDBJ databases">
        <authorList>
            <person name="Kallberg Y."/>
            <person name="Tangrot J."/>
            <person name="Rosling A."/>
        </authorList>
    </citation>
    <scope>NUCLEOTIDE SEQUENCE</scope>
    <source>
        <strain evidence="1">FL130A</strain>
    </source>
</reference>
<protein>
    <submittedName>
        <fullName evidence="1">1253_t:CDS:1</fullName>
    </submittedName>
</protein>
<proteinExistence type="predicted"/>
<evidence type="ECO:0000313" key="2">
    <source>
        <dbReference type="Proteomes" id="UP000789508"/>
    </source>
</evidence>
<dbReference type="EMBL" id="CAJVPS010011447">
    <property type="protein sequence ID" value="CAG8664894.1"/>
    <property type="molecule type" value="Genomic_DNA"/>
</dbReference>
<comment type="caution">
    <text evidence="1">The sequence shown here is derived from an EMBL/GenBank/DDBJ whole genome shotgun (WGS) entry which is preliminary data.</text>
</comment>
<organism evidence="1 2">
    <name type="scientific">Ambispora leptoticha</name>
    <dbReference type="NCBI Taxonomy" id="144679"/>
    <lineage>
        <taxon>Eukaryota</taxon>
        <taxon>Fungi</taxon>
        <taxon>Fungi incertae sedis</taxon>
        <taxon>Mucoromycota</taxon>
        <taxon>Glomeromycotina</taxon>
        <taxon>Glomeromycetes</taxon>
        <taxon>Archaeosporales</taxon>
        <taxon>Ambisporaceae</taxon>
        <taxon>Ambispora</taxon>
    </lineage>
</organism>
<dbReference type="Proteomes" id="UP000789508">
    <property type="component" value="Unassembled WGS sequence"/>
</dbReference>
<gene>
    <name evidence="1" type="ORF">ALEPTO_LOCUS10425</name>
</gene>
<keyword evidence="2" id="KW-1185">Reference proteome</keyword>
<sequence length="370" mass="43310">MNNPAPTSQHDQSTNSPLAFPPWRLSPMLKKLLHQFETKILFDHPHIPCYYCSILMYQSSTQWITYDPNEDYTLSVAFPDIPVYLRHFTNKPSKIAICRSCKNPKTRRFSPVLSYVPREISLVPMKHRKYLSPIHMTCSLGRTPGSNLYTTYRFLRGDFFLSKNLHALELFSGMISAFLDQNEPARWYHKTLPITSNWLKMNNLIFRQYMLLPNITSPSPSNPSPIPLPLARQSQENTNTVLLRNNSTIPDLVIPNNAFPPEIHNEDLRYKRLMAGFMNLGDLMLPISYGDPDLEAMIFPDLFSTGKGHYENICSQLDLHSSTESYRKYIKLSDPRFRLHWYWPHWLYLNLEKKRNFQYNCRLLNQKSIS</sequence>
<name>A0A9N9HA54_9GLOM</name>
<dbReference type="AlphaFoldDB" id="A0A9N9HA54"/>